<keyword evidence="3" id="KW-0862">Zinc</keyword>
<reference evidence="7" key="1">
    <citation type="submission" date="2019-09" db="EMBL/GenBank/DDBJ databases">
        <title>Draft genome information of white flower Hibiscus syriacus.</title>
        <authorList>
            <person name="Kim Y.-M."/>
        </authorList>
    </citation>
    <scope>NUCLEOTIDE SEQUENCE [LARGE SCALE GENOMIC DNA]</scope>
    <source>
        <strain evidence="7">YM2019G1</strain>
    </source>
</reference>
<feature type="region of interest" description="Disordered" evidence="5">
    <location>
        <begin position="279"/>
        <end position="325"/>
    </location>
</feature>
<evidence type="ECO:0000256" key="2">
    <source>
        <dbReference type="ARBA" id="ARBA00022771"/>
    </source>
</evidence>
<name>A0A6A3BG06_HIBSY</name>
<dbReference type="GO" id="GO:0008270">
    <property type="term" value="F:zinc ion binding"/>
    <property type="evidence" value="ECO:0007669"/>
    <property type="project" value="UniProtKB-KW"/>
</dbReference>
<dbReference type="AlphaFoldDB" id="A0A6A3BG06"/>
<organism evidence="7 8">
    <name type="scientific">Hibiscus syriacus</name>
    <name type="common">Rose of Sharon</name>
    <dbReference type="NCBI Taxonomy" id="106335"/>
    <lineage>
        <taxon>Eukaryota</taxon>
        <taxon>Viridiplantae</taxon>
        <taxon>Streptophyta</taxon>
        <taxon>Embryophyta</taxon>
        <taxon>Tracheophyta</taxon>
        <taxon>Spermatophyta</taxon>
        <taxon>Magnoliopsida</taxon>
        <taxon>eudicotyledons</taxon>
        <taxon>Gunneridae</taxon>
        <taxon>Pentapetalae</taxon>
        <taxon>rosids</taxon>
        <taxon>malvids</taxon>
        <taxon>Malvales</taxon>
        <taxon>Malvaceae</taxon>
        <taxon>Malvoideae</taxon>
        <taxon>Hibiscus</taxon>
    </lineage>
</organism>
<dbReference type="InterPro" id="IPR018289">
    <property type="entry name" value="MULE_transposase_dom"/>
</dbReference>
<dbReference type="Proteomes" id="UP000436088">
    <property type="component" value="Unassembled WGS sequence"/>
</dbReference>
<evidence type="ECO:0000313" key="8">
    <source>
        <dbReference type="Proteomes" id="UP000436088"/>
    </source>
</evidence>
<dbReference type="EMBL" id="VEPZ02000858">
    <property type="protein sequence ID" value="KAE8715654.1"/>
    <property type="molecule type" value="Genomic_DNA"/>
</dbReference>
<dbReference type="PROSITE" id="PS50966">
    <property type="entry name" value="ZF_SWIM"/>
    <property type="match status" value="1"/>
</dbReference>
<dbReference type="PANTHER" id="PTHR31973">
    <property type="entry name" value="POLYPROTEIN, PUTATIVE-RELATED"/>
    <property type="match status" value="1"/>
</dbReference>
<evidence type="ECO:0000256" key="5">
    <source>
        <dbReference type="SAM" id="MobiDB-lite"/>
    </source>
</evidence>
<dbReference type="InterPro" id="IPR006564">
    <property type="entry name" value="Znf_PMZ"/>
</dbReference>
<dbReference type="PANTHER" id="PTHR31973:SF195">
    <property type="entry name" value="MUDR FAMILY TRANSPOSASE"/>
    <property type="match status" value="1"/>
</dbReference>
<evidence type="ECO:0000259" key="6">
    <source>
        <dbReference type="PROSITE" id="PS50966"/>
    </source>
</evidence>
<keyword evidence="8" id="KW-1185">Reference proteome</keyword>
<proteinExistence type="predicted"/>
<keyword evidence="2 4" id="KW-0863">Zinc-finger</keyword>
<dbReference type="InterPro" id="IPR004332">
    <property type="entry name" value="Transposase_MuDR"/>
</dbReference>
<feature type="domain" description="SWIM-type" evidence="6">
    <location>
        <begin position="762"/>
        <end position="794"/>
    </location>
</feature>
<gene>
    <name evidence="7" type="ORF">F3Y22_tig00110162pilonHSYRG00103</name>
</gene>
<dbReference type="InterPro" id="IPR007527">
    <property type="entry name" value="Znf_SWIM"/>
</dbReference>
<comment type="caution">
    <text evidence="7">The sequence shown here is derived from an EMBL/GenBank/DDBJ whole genome shotgun (WGS) entry which is preliminary data.</text>
</comment>
<dbReference type="Pfam" id="PF04434">
    <property type="entry name" value="SWIM"/>
    <property type="match status" value="1"/>
</dbReference>
<sequence>MCRATNYKKTAIGGCLLLLQSWAWFRMPFLCPIVNEPYVFPLLLRAMIIFSDEIMEGAPPGTRLHVNSEIIDHYIPLTLKRNITVEELITKISLKIRVAGQRRLSSLQYRFPTELFPLTYTSFQLSNDDDVSMMVDAHMGSSQSLIEMYATFIEVRVTRGLSYSSHFGIAYQTDQVDSPTQLICNDFTSLMADPTPYTMPSSSIGRHSSATAYDLNPRGFTNNPYGNISSTSRGRHSSANVFDLHMEMPTRRQSIHIPHDTMASSSRGGHASGNLFDLNIGLSEEPSSPPEEPLREPGADGAETGLFVEPDSPQFNVHSDDDEDDVPINTTLAELPAHMYEADYDAMYEPEFPDLPDVGNYGLQSSVNDGNLHIGMEFASKEEAMMAIKSYNIRNSVQSRVDRSNTEKYVCYCVQRHNGCQWMVRVSKRKRKNNLWELTKYNGPHTCCATVLISAIQSQYGYTVSYKKAWLAKQNAICKLHGEWDSSYNELPSWFHVVQRLNPGTIVEFETQHHYVNDRMVRDRCQFYRVFWTYPQCINAVKYYGNRNILPVAFALVQGEDTESWAFFLKNLRLHVVTRERVCIISDRGAGIKAAMDSLGTMYRPPHVQHRYCVRHIAANYYGKYKKNDERQLVVRMGVRVHYGHQQRNVTNAYDGGYRYGHMTTNLAEAINSTLKGARYLPVTALVKTTYFRLGQLFAKLGGQALTWMQNGHIYHPRLVADLQKKMATSNGMLVTNFSRTRELFRVTEMPRPLQGIEANSFRVNLQERWCDCGFFQALKYPCSHVIAACSHSHLDYKNYVDPVYQLSQVFKVYEFEFPPIGNERDPNEIQTWLTIVPDPLLLRDSGRPNLLEYIVIWIFGRSQQNKNDVGIVETSGTIEKNVQLSPFSLRSQWQVTVPTSARQDALRQSLRRGARNPVHFVVRNAVVFHMRSLRTSMNATATGT</sequence>
<dbReference type="SMART" id="SM00575">
    <property type="entry name" value="ZnF_PMZ"/>
    <property type="match status" value="1"/>
</dbReference>
<dbReference type="Pfam" id="PF10551">
    <property type="entry name" value="MULE"/>
    <property type="match status" value="1"/>
</dbReference>
<keyword evidence="1" id="KW-0479">Metal-binding</keyword>
<evidence type="ECO:0000256" key="4">
    <source>
        <dbReference type="PROSITE-ProRule" id="PRU00325"/>
    </source>
</evidence>
<evidence type="ECO:0000256" key="3">
    <source>
        <dbReference type="ARBA" id="ARBA00022833"/>
    </source>
</evidence>
<evidence type="ECO:0000313" key="7">
    <source>
        <dbReference type="EMBL" id="KAE8715654.1"/>
    </source>
</evidence>
<protein>
    <recommendedName>
        <fullName evidence="6">SWIM-type domain-containing protein</fullName>
    </recommendedName>
</protein>
<accession>A0A6A3BG06</accession>
<dbReference type="Pfam" id="PF03108">
    <property type="entry name" value="DBD_Tnp_Mut"/>
    <property type="match status" value="1"/>
</dbReference>
<evidence type="ECO:0000256" key="1">
    <source>
        <dbReference type="ARBA" id="ARBA00022723"/>
    </source>
</evidence>